<sequence>MWILDHADTLIALLAALISIVFSILSHLDSKKANNLASKALEQSGEARDIALAANNIAQEANQISQEANELNATALTASLDNTRYSWTFHRQANHAGFGIINSNNLTAFNVSITIFNKSELMSETTRDRLEAFDEVTLDTRLILSKLANKELNRVTINKPTLMCEIHIKWDTQTGKHMSLIANHGFSTLESEERRILKLRI</sequence>
<evidence type="ECO:0000256" key="1">
    <source>
        <dbReference type="SAM" id="Phobius"/>
    </source>
</evidence>
<name>A0A1Y2T0X8_9BIFI</name>
<comment type="caution">
    <text evidence="2">The sequence shown here is derived from an EMBL/GenBank/DDBJ whole genome shotgun (WGS) entry which is preliminary data.</text>
</comment>
<accession>A0A1Y2T0X8</accession>
<dbReference type="EMBL" id="NEKC01000007">
    <property type="protein sequence ID" value="OTA29256.1"/>
    <property type="molecule type" value="Genomic_DNA"/>
</dbReference>
<dbReference type="AlphaFoldDB" id="A0A1Y2T0X8"/>
<proteinExistence type="predicted"/>
<keyword evidence="1" id="KW-0812">Transmembrane</keyword>
<reference evidence="2 3" key="1">
    <citation type="submission" date="2017-04" db="EMBL/GenBank/DDBJ databases">
        <title>Draft genome sequences of Alloscardovia macacae UMA81211 and UMA81212 isolated from the feces of a rhesus macaque (Macaca mulatta).</title>
        <authorList>
            <person name="Albert K."/>
            <person name="Sela D.A."/>
        </authorList>
    </citation>
    <scope>NUCLEOTIDE SEQUENCE [LARGE SCALE GENOMIC DNA]</scope>
    <source>
        <strain evidence="2 3">UMA81212</strain>
    </source>
</reference>
<dbReference type="RefSeq" id="WP_086106508.1">
    <property type="nucleotide sequence ID" value="NZ_NEKC01000007.1"/>
</dbReference>
<dbReference type="Proteomes" id="UP000243540">
    <property type="component" value="Unassembled WGS sequence"/>
</dbReference>
<evidence type="ECO:0000313" key="2">
    <source>
        <dbReference type="EMBL" id="OTA29256.1"/>
    </source>
</evidence>
<gene>
    <name evidence="2" type="ORF">B9T39_03820</name>
</gene>
<keyword evidence="1" id="KW-1133">Transmembrane helix</keyword>
<organism evidence="2 3">
    <name type="scientific">Alloscardovia macacae</name>
    <dbReference type="NCBI Taxonomy" id="1160091"/>
    <lineage>
        <taxon>Bacteria</taxon>
        <taxon>Bacillati</taxon>
        <taxon>Actinomycetota</taxon>
        <taxon>Actinomycetes</taxon>
        <taxon>Bifidobacteriales</taxon>
        <taxon>Bifidobacteriaceae</taxon>
        <taxon>Alloscardovia</taxon>
    </lineage>
</organism>
<keyword evidence="1" id="KW-0472">Membrane</keyword>
<feature type="transmembrane region" description="Helical" evidence="1">
    <location>
        <begin position="6"/>
        <end position="25"/>
    </location>
</feature>
<protein>
    <submittedName>
        <fullName evidence="2">Uncharacterized protein</fullName>
    </submittedName>
</protein>
<evidence type="ECO:0000313" key="3">
    <source>
        <dbReference type="Proteomes" id="UP000243540"/>
    </source>
</evidence>